<evidence type="ECO:0000313" key="2">
    <source>
        <dbReference type="Proteomes" id="UP000237105"/>
    </source>
</evidence>
<keyword evidence="2" id="KW-1185">Reference proteome</keyword>
<dbReference type="Proteomes" id="UP000237105">
    <property type="component" value="Unassembled WGS sequence"/>
</dbReference>
<protein>
    <submittedName>
        <fullName evidence="1">Uncharacterized protein</fullName>
    </submittedName>
</protein>
<evidence type="ECO:0000313" key="1">
    <source>
        <dbReference type="EMBL" id="PON47552.1"/>
    </source>
</evidence>
<name>A0A2P5BFI9_PARAD</name>
<dbReference type="OrthoDB" id="1936256at2759"/>
<comment type="caution">
    <text evidence="1">The sequence shown here is derived from an EMBL/GenBank/DDBJ whole genome shotgun (WGS) entry which is preliminary data.</text>
</comment>
<dbReference type="EMBL" id="JXTB01000292">
    <property type="protein sequence ID" value="PON47552.1"/>
    <property type="molecule type" value="Genomic_DNA"/>
</dbReference>
<dbReference type="AlphaFoldDB" id="A0A2P5BFI9"/>
<dbReference type="PANTHER" id="PTHR35692">
    <property type="entry name" value="F26F24.11"/>
    <property type="match status" value="1"/>
</dbReference>
<organism evidence="1 2">
    <name type="scientific">Parasponia andersonii</name>
    <name type="common">Sponia andersonii</name>
    <dbReference type="NCBI Taxonomy" id="3476"/>
    <lineage>
        <taxon>Eukaryota</taxon>
        <taxon>Viridiplantae</taxon>
        <taxon>Streptophyta</taxon>
        <taxon>Embryophyta</taxon>
        <taxon>Tracheophyta</taxon>
        <taxon>Spermatophyta</taxon>
        <taxon>Magnoliopsida</taxon>
        <taxon>eudicotyledons</taxon>
        <taxon>Gunneridae</taxon>
        <taxon>Pentapetalae</taxon>
        <taxon>rosids</taxon>
        <taxon>fabids</taxon>
        <taxon>Rosales</taxon>
        <taxon>Cannabaceae</taxon>
        <taxon>Parasponia</taxon>
    </lineage>
</organism>
<accession>A0A2P5BFI9</accession>
<dbReference type="PANTHER" id="PTHR35692:SF5">
    <property type="entry name" value="REMORIN C-TERMINAL DOMAIN-CONTAINING PROTEIN"/>
    <property type="match status" value="1"/>
</dbReference>
<gene>
    <name evidence="1" type="ORF">PanWU01x14_243110</name>
</gene>
<proteinExistence type="predicted"/>
<reference evidence="2" key="1">
    <citation type="submission" date="2016-06" db="EMBL/GenBank/DDBJ databases">
        <title>Parallel loss of symbiosis genes in relatives of nitrogen-fixing non-legume Parasponia.</title>
        <authorList>
            <person name="Van Velzen R."/>
            <person name="Holmer R."/>
            <person name="Bu F."/>
            <person name="Rutten L."/>
            <person name="Van Zeijl A."/>
            <person name="Liu W."/>
            <person name="Santuari L."/>
            <person name="Cao Q."/>
            <person name="Sharma T."/>
            <person name="Shen D."/>
            <person name="Roswanjaya Y."/>
            <person name="Wardhani T."/>
            <person name="Kalhor M.S."/>
            <person name="Jansen J."/>
            <person name="Van den Hoogen J."/>
            <person name="Gungor B."/>
            <person name="Hartog M."/>
            <person name="Hontelez J."/>
            <person name="Verver J."/>
            <person name="Yang W.-C."/>
            <person name="Schijlen E."/>
            <person name="Repin R."/>
            <person name="Schilthuizen M."/>
            <person name="Schranz E."/>
            <person name="Heidstra R."/>
            <person name="Miyata K."/>
            <person name="Fedorova E."/>
            <person name="Kohlen W."/>
            <person name="Bisseling T."/>
            <person name="Smit S."/>
            <person name="Geurts R."/>
        </authorList>
    </citation>
    <scope>NUCLEOTIDE SEQUENCE [LARGE SCALE GENOMIC DNA]</scope>
    <source>
        <strain evidence="2">cv. WU1-14</strain>
    </source>
</reference>
<sequence>MDEDDEPQSSARPICCFGFSSKKTNRERAEPKWEKKKDILSDMSTTFSVKEQERRLKRALEEEDKVAREAERLVQWVKQESARMDAAIIQKILDDEPIMATKN</sequence>